<dbReference type="InterPro" id="IPR005501">
    <property type="entry name" value="LamB/YcsF/PxpA-like"/>
</dbReference>
<dbReference type="GO" id="GO:0005975">
    <property type="term" value="P:carbohydrate metabolic process"/>
    <property type="evidence" value="ECO:0007669"/>
    <property type="project" value="InterPro"/>
</dbReference>
<evidence type="ECO:0000313" key="2">
    <source>
        <dbReference type="Proteomes" id="UP000294547"/>
    </source>
</evidence>
<dbReference type="NCBIfam" id="NF003816">
    <property type="entry name" value="PRK05406.1-5"/>
    <property type="match status" value="1"/>
</dbReference>
<dbReference type="AlphaFoldDB" id="A0A4R6RK54"/>
<dbReference type="RefSeq" id="WP_126536337.1">
    <property type="nucleotide sequence ID" value="NZ_BSPM01000008.1"/>
</dbReference>
<dbReference type="OrthoDB" id="9773478at2"/>
<dbReference type="PANTHER" id="PTHR30292">
    <property type="entry name" value="UNCHARACTERIZED PROTEIN YBGL-RELATED"/>
    <property type="match status" value="1"/>
</dbReference>
<name>A0A4R6RK54_9HYPH</name>
<protein>
    <submittedName>
        <fullName evidence="1">UPF0271 protein</fullName>
    </submittedName>
</protein>
<organism evidence="1 2">
    <name type="scientific">Oharaeibacter diazotrophicus</name>
    <dbReference type="NCBI Taxonomy" id="1920512"/>
    <lineage>
        <taxon>Bacteria</taxon>
        <taxon>Pseudomonadati</taxon>
        <taxon>Pseudomonadota</taxon>
        <taxon>Alphaproteobacteria</taxon>
        <taxon>Hyphomicrobiales</taxon>
        <taxon>Pleomorphomonadaceae</taxon>
        <taxon>Oharaeibacter</taxon>
    </lineage>
</organism>
<gene>
    <name evidence="1" type="ORF">EDD54_0817</name>
</gene>
<keyword evidence="2" id="KW-1185">Reference proteome</keyword>
<comment type="caution">
    <text evidence="1">The sequence shown here is derived from an EMBL/GenBank/DDBJ whole genome shotgun (WGS) entry which is preliminary data.</text>
</comment>
<proteinExistence type="predicted"/>
<dbReference type="SUPFAM" id="SSF88713">
    <property type="entry name" value="Glycoside hydrolase/deacetylase"/>
    <property type="match status" value="1"/>
</dbReference>
<dbReference type="EMBL" id="SNXY01000006">
    <property type="protein sequence ID" value="TDP86933.1"/>
    <property type="molecule type" value="Genomic_DNA"/>
</dbReference>
<dbReference type="Proteomes" id="UP000294547">
    <property type="component" value="Unassembled WGS sequence"/>
</dbReference>
<sequence length="246" mass="27007">MTLLNCDMGESYGIWRLGDDERIMPSIHVANVACGFHASDFVHMHRTVRLAKRHGVKVGAHPSLPDRQGFGRREMKIGREELADCLIYQIGALKGFLDAEGMVLHHLKPHGSLYGMAARDPDIAHAVADAADVYEVPLFGMIGTEHERVYTARGHSFVAEFYVDLDYADDGSLIITREHDPVAPEEAARRGVRALREGMVRSVGGRDVPVRAETICVHSDTPGAHEVARVLRDTLVAEGLIPPMAA</sequence>
<dbReference type="Gene3D" id="3.20.20.370">
    <property type="entry name" value="Glycoside hydrolase/deacetylase"/>
    <property type="match status" value="1"/>
</dbReference>
<accession>A0A4R6RK54</accession>
<reference evidence="1 2" key="1">
    <citation type="submission" date="2019-03" db="EMBL/GenBank/DDBJ databases">
        <title>Genomic Encyclopedia of Type Strains, Phase IV (KMG-IV): sequencing the most valuable type-strain genomes for metagenomic binning, comparative biology and taxonomic classification.</title>
        <authorList>
            <person name="Goeker M."/>
        </authorList>
    </citation>
    <scope>NUCLEOTIDE SEQUENCE [LARGE SCALE GENOMIC DNA]</scope>
    <source>
        <strain evidence="1 2">DSM 102969</strain>
    </source>
</reference>
<dbReference type="InterPro" id="IPR011330">
    <property type="entry name" value="Glyco_hydro/deAcase_b/a-brl"/>
</dbReference>
<dbReference type="PANTHER" id="PTHR30292:SF0">
    <property type="entry name" value="5-OXOPROLINASE SUBUNIT A"/>
    <property type="match status" value="1"/>
</dbReference>
<evidence type="ECO:0000313" key="1">
    <source>
        <dbReference type="EMBL" id="TDP86933.1"/>
    </source>
</evidence>
<dbReference type="NCBIfam" id="NF003814">
    <property type="entry name" value="PRK05406.1-3"/>
    <property type="match status" value="1"/>
</dbReference>
<dbReference type="Pfam" id="PF03746">
    <property type="entry name" value="LamB_YcsF"/>
    <property type="match status" value="1"/>
</dbReference>